<protein>
    <recommendedName>
        <fullName evidence="2">glutathione transferase</fullName>
        <ecNumber evidence="2">2.5.1.18</ecNumber>
    </recommendedName>
</protein>
<gene>
    <name evidence="8" type="ORF">CMEL01_11119</name>
</gene>
<comment type="caution">
    <text evidence="8">The sequence shown here is derived from an EMBL/GenBank/DDBJ whole genome shotgun (WGS) entry which is preliminary data.</text>
</comment>
<dbReference type="Pfam" id="PF21027">
    <property type="entry name" value="Sde0182_C"/>
    <property type="match status" value="1"/>
</dbReference>
<dbReference type="InterPro" id="IPR010987">
    <property type="entry name" value="Glutathione-S-Trfase_C-like"/>
</dbReference>
<dbReference type="Gene3D" id="3.40.30.10">
    <property type="entry name" value="Glutaredoxin"/>
    <property type="match status" value="1"/>
</dbReference>
<evidence type="ECO:0000256" key="2">
    <source>
        <dbReference type="ARBA" id="ARBA00012452"/>
    </source>
</evidence>
<comment type="catalytic activity">
    <reaction evidence="4">
        <text>RX + glutathione = an S-substituted glutathione + a halide anion + H(+)</text>
        <dbReference type="Rhea" id="RHEA:16437"/>
        <dbReference type="ChEBI" id="CHEBI:15378"/>
        <dbReference type="ChEBI" id="CHEBI:16042"/>
        <dbReference type="ChEBI" id="CHEBI:17792"/>
        <dbReference type="ChEBI" id="CHEBI:57925"/>
        <dbReference type="ChEBI" id="CHEBI:90779"/>
        <dbReference type="EC" id="2.5.1.18"/>
    </reaction>
</comment>
<dbReference type="Proteomes" id="UP001239795">
    <property type="component" value="Unassembled WGS sequence"/>
</dbReference>
<evidence type="ECO:0000313" key="9">
    <source>
        <dbReference type="Proteomes" id="UP001239795"/>
    </source>
</evidence>
<keyword evidence="3" id="KW-0808">Transferase</keyword>
<organism evidence="8 9">
    <name type="scientific">Colletotrichum melonis</name>
    <dbReference type="NCBI Taxonomy" id="1209925"/>
    <lineage>
        <taxon>Eukaryota</taxon>
        <taxon>Fungi</taxon>
        <taxon>Dikarya</taxon>
        <taxon>Ascomycota</taxon>
        <taxon>Pezizomycotina</taxon>
        <taxon>Sordariomycetes</taxon>
        <taxon>Hypocreomycetidae</taxon>
        <taxon>Glomerellales</taxon>
        <taxon>Glomerellaceae</taxon>
        <taxon>Colletotrichum</taxon>
        <taxon>Colletotrichum acutatum species complex</taxon>
    </lineage>
</organism>
<dbReference type="Pfam" id="PF07632">
    <property type="entry name" value="Sde182_NH-like"/>
    <property type="match status" value="1"/>
</dbReference>
<keyword evidence="9" id="KW-1185">Reference proteome</keyword>
<dbReference type="Gene3D" id="3.90.245.10">
    <property type="entry name" value="Ribonucleoside hydrolase-like"/>
    <property type="match status" value="1"/>
</dbReference>
<dbReference type="PROSITE" id="PS50404">
    <property type="entry name" value="GST_NTER"/>
    <property type="match status" value="1"/>
</dbReference>
<dbReference type="EC" id="2.5.1.18" evidence="2"/>
<dbReference type="InterPro" id="IPR048527">
    <property type="entry name" value="Sde182_C"/>
</dbReference>
<evidence type="ECO:0000256" key="4">
    <source>
        <dbReference type="ARBA" id="ARBA00047960"/>
    </source>
</evidence>
<dbReference type="PANTHER" id="PTHR43900">
    <property type="entry name" value="GLUTATHIONE S-TRANSFERASE RHO"/>
    <property type="match status" value="1"/>
</dbReference>
<accession>A0AAI9V0F3</accession>
<dbReference type="SUPFAM" id="SSF52833">
    <property type="entry name" value="Thioredoxin-like"/>
    <property type="match status" value="1"/>
</dbReference>
<dbReference type="Pfam" id="PF00043">
    <property type="entry name" value="GST_C"/>
    <property type="match status" value="1"/>
</dbReference>
<sequence>MSIKLWGSGEQKNPAYVKERHPFGRIPVIQDGDFQLFESRAIFRYLVTEFGGPISSFDAVMSGDPVTVGNFEKALSIDYSYFDPSVRTLCNEKMWKNTAEPAYPFQVEKATEMFKTALDYYEDFLGSNAYLAGNNFSLADIHIFTWMPYIHLLGLYEEVTARPHVEDLWKPVSGRSAWKSAVKGNQKRRSSHQLQAQAWSTTNTSPHRKLTSLSRATLLLSCIVPSLASQCTPSTPEKPRVFLLSDIANEPDDAQSLVRLLVYANDLQIEGLVATTSVWLNDTTRPDQMHDIVDAYGEALLNLKKHAPGWPEASYLKGLIATGLPVYGMDGVGEEKDSEGSDKLVKAVDASDEPLWVPVWGGASVLAQALWHVNATRSSSEIETFVSKLRVYAISDQDNTGSWIRRNWPQLFYIASVHHFNRYAVAAWGGISGEEYYNFPSFSNQEVISPDWIRQNIQSVGPLGAKYPDADFIVEGDTPSLLYLIPNGLSDPEYPEWGSWGGRYGPVTYGEGHYADTVDVLKGVSGRTIMSSQATVWRWREAFQNDFAARIKWSASPEFGDAHHAPVVVLNGDTSRKIVKMIVKEEDVIGLDARESCDPDGGELTYKWWQYLEPSSNNNNPGRDVGRLELSDTDAPIITVTMPSEEALRAPGRNRHPNDDKHMHLILEVSDDTLVSYRRVIFTILGPMSKTGDEKSSAGKAAEQAVHDEL</sequence>
<dbReference type="EMBL" id="MLGG01000002">
    <property type="protein sequence ID" value="KAK1467126.1"/>
    <property type="molecule type" value="Genomic_DNA"/>
</dbReference>
<evidence type="ECO:0000256" key="3">
    <source>
        <dbReference type="ARBA" id="ARBA00022679"/>
    </source>
</evidence>
<dbReference type="PROSITE" id="PS50405">
    <property type="entry name" value="GST_CTER"/>
    <property type="match status" value="1"/>
</dbReference>
<evidence type="ECO:0000259" key="7">
    <source>
        <dbReference type="PROSITE" id="PS50405"/>
    </source>
</evidence>
<dbReference type="InterPro" id="IPR036249">
    <property type="entry name" value="Thioredoxin-like_sf"/>
</dbReference>
<dbReference type="SFLD" id="SFLDS00019">
    <property type="entry name" value="Glutathione_Transferase_(cytos"/>
    <property type="match status" value="1"/>
</dbReference>
<dbReference type="InterPro" id="IPR036452">
    <property type="entry name" value="Ribo_hydro-like"/>
</dbReference>
<comment type="similarity">
    <text evidence="1">Belongs to the GST superfamily.</text>
</comment>
<dbReference type="GO" id="GO:0016799">
    <property type="term" value="F:hydrolase activity, hydrolyzing N-glycosyl compounds"/>
    <property type="evidence" value="ECO:0007669"/>
    <property type="project" value="InterPro"/>
</dbReference>
<dbReference type="InterPro" id="IPR036282">
    <property type="entry name" value="Glutathione-S-Trfase_C_sf"/>
</dbReference>
<dbReference type="GO" id="GO:0005737">
    <property type="term" value="C:cytoplasm"/>
    <property type="evidence" value="ECO:0007669"/>
    <property type="project" value="TreeGrafter"/>
</dbReference>
<dbReference type="GO" id="GO:0043295">
    <property type="term" value="F:glutathione binding"/>
    <property type="evidence" value="ECO:0007669"/>
    <property type="project" value="TreeGrafter"/>
</dbReference>
<evidence type="ECO:0000256" key="5">
    <source>
        <dbReference type="SAM" id="MobiDB-lite"/>
    </source>
</evidence>
<dbReference type="Gene3D" id="2.60.40.10">
    <property type="entry name" value="Immunoglobulins"/>
    <property type="match status" value="1"/>
</dbReference>
<dbReference type="Gene3D" id="1.20.1050.10">
    <property type="match status" value="1"/>
</dbReference>
<dbReference type="PANTHER" id="PTHR43900:SF3">
    <property type="entry name" value="GLUTATHIONE S-TRANSFERASE RHO"/>
    <property type="match status" value="1"/>
</dbReference>
<dbReference type="GO" id="GO:0006749">
    <property type="term" value="P:glutathione metabolic process"/>
    <property type="evidence" value="ECO:0007669"/>
    <property type="project" value="TreeGrafter"/>
</dbReference>
<evidence type="ECO:0000259" key="6">
    <source>
        <dbReference type="PROSITE" id="PS50404"/>
    </source>
</evidence>
<dbReference type="InterPro" id="IPR004045">
    <property type="entry name" value="Glutathione_S-Trfase_N"/>
</dbReference>
<dbReference type="Pfam" id="PF02798">
    <property type="entry name" value="GST_N"/>
    <property type="match status" value="1"/>
</dbReference>
<evidence type="ECO:0000313" key="8">
    <source>
        <dbReference type="EMBL" id="KAK1467126.1"/>
    </source>
</evidence>
<reference evidence="8 9" key="1">
    <citation type="submission" date="2016-10" db="EMBL/GenBank/DDBJ databases">
        <title>The genome sequence of Colletotrichum fioriniae PJ7.</title>
        <authorList>
            <person name="Baroncelli R."/>
        </authorList>
    </citation>
    <scope>NUCLEOTIDE SEQUENCE [LARGE SCALE GENOMIC DNA]</scope>
    <source>
        <strain evidence="8">Col 31</strain>
    </source>
</reference>
<dbReference type="InterPro" id="IPR011483">
    <property type="entry name" value="Sde182_NH-like"/>
</dbReference>
<evidence type="ECO:0000256" key="1">
    <source>
        <dbReference type="ARBA" id="ARBA00007409"/>
    </source>
</evidence>
<dbReference type="GO" id="GO:0004364">
    <property type="term" value="F:glutathione transferase activity"/>
    <property type="evidence" value="ECO:0007669"/>
    <property type="project" value="UniProtKB-EC"/>
</dbReference>
<dbReference type="InterPro" id="IPR040079">
    <property type="entry name" value="Glutathione_S-Trfase"/>
</dbReference>
<dbReference type="InterPro" id="IPR013783">
    <property type="entry name" value="Ig-like_fold"/>
</dbReference>
<dbReference type="InterPro" id="IPR004046">
    <property type="entry name" value="GST_C"/>
</dbReference>
<proteinExistence type="inferred from homology"/>
<feature type="region of interest" description="Disordered" evidence="5">
    <location>
        <begin position="690"/>
        <end position="710"/>
    </location>
</feature>
<dbReference type="SUPFAM" id="SSF47616">
    <property type="entry name" value="GST C-terminal domain-like"/>
    <property type="match status" value="1"/>
</dbReference>
<dbReference type="AlphaFoldDB" id="A0AAI9V0F3"/>
<feature type="domain" description="GST N-terminal" evidence="6">
    <location>
        <begin position="1"/>
        <end position="54"/>
    </location>
</feature>
<feature type="domain" description="GST C-terminal" evidence="7">
    <location>
        <begin position="64"/>
        <end position="191"/>
    </location>
</feature>
<name>A0AAI9V0F3_9PEZI</name>